<accession>A0A1N7P3U0</accession>
<dbReference type="Gene3D" id="3.40.50.1110">
    <property type="entry name" value="SGNH hydrolase"/>
    <property type="match status" value="1"/>
</dbReference>
<dbReference type="SUPFAM" id="SSF52266">
    <property type="entry name" value="SGNH hydrolase"/>
    <property type="match status" value="1"/>
</dbReference>
<evidence type="ECO:0000313" key="4">
    <source>
        <dbReference type="Proteomes" id="UP000186917"/>
    </source>
</evidence>
<dbReference type="Proteomes" id="UP000186917">
    <property type="component" value="Unassembled WGS sequence"/>
</dbReference>
<dbReference type="Pfam" id="PF13472">
    <property type="entry name" value="Lipase_GDSL_2"/>
    <property type="match status" value="1"/>
</dbReference>
<sequence length="243" mass="26198">MKTFVLFSLLVSSTGMLHSLLSCSKDAIPAANTAPSNITAGSNNISYKSWLALGDSYTIGQSVETNERYPAQTASQLLSKGIHITPQYIATTGWTTANLLSAIQSQQPQGPYNIVSLLIGVNDQYQHMDTGGYRIRFTQLLQKSIQLAGNKASHVFVLSIPDYSVTPFAQGSNTAQISKEIDAFNAINKQITLGYHCQYIDITPSTREAATQPSLVASDGLHPSGAEYKKWAGQLAPLLSKAL</sequence>
<gene>
    <name evidence="3" type="ORF">SAMN05421788_103169</name>
</gene>
<evidence type="ECO:0000256" key="1">
    <source>
        <dbReference type="SAM" id="SignalP"/>
    </source>
</evidence>
<evidence type="ECO:0000259" key="2">
    <source>
        <dbReference type="Pfam" id="PF13472"/>
    </source>
</evidence>
<dbReference type="GO" id="GO:0016788">
    <property type="term" value="F:hydrolase activity, acting on ester bonds"/>
    <property type="evidence" value="ECO:0007669"/>
    <property type="project" value="UniProtKB-ARBA"/>
</dbReference>
<dbReference type="InterPro" id="IPR036514">
    <property type="entry name" value="SGNH_hydro_sf"/>
</dbReference>
<dbReference type="STRING" id="477680.SAMN05421788_103169"/>
<feature type="domain" description="SGNH hydrolase-type esterase" evidence="2">
    <location>
        <begin position="52"/>
        <end position="229"/>
    </location>
</feature>
<proteinExistence type="predicted"/>
<dbReference type="PROSITE" id="PS51257">
    <property type="entry name" value="PROKAR_LIPOPROTEIN"/>
    <property type="match status" value="1"/>
</dbReference>
<evidence type="ECO:0000313" key="3">
    <source>
        <dbReference type="EMBL" id="SIT05251.1"/>
    </source>
</evidence>
<organism evidence="3 4">
    <name type="scientific">Filimonas lacunae</name>
    <dbReference type="NCBI Taxonomy" id="477680"/>
    <lineage>
        <taxon>Bacteria</taxon>
        <taxon>Pseudomonadati</taxon>
        <taxon>Bacteroidota</taxon>
        <taxon>Chitinophagia</taxon>
        <taxon>Chitinophagales</taxon>
        <taxon>Chitinophagaceae</taxon>
        <taxon>Filimonas</taxon>
    </lineage>
</organism>
<dbReference type="CDD" id="cd01832">
    <property type="entry name" value="SGNH_hydrolase_like_1"/>
    <property type="match status" value="1"/>
</dbReference>
<dbReference type="EMBL" id="FTOR01000003">
    <property type="protein sequence ID" value="SIT05251.1"/>
    <property type="molecule type" value="Genomic_DNA"/>
</dbReference>
<reference evidence="4" key="1">
    <citation type="submission" date="2017-01" db="EMBL/GenBank/DDBJ databases">
        <authorList>
            <person name="Varghese N."/>
            <person name="Submissions S."/>
        </authorList>
    </citation>
    <scope>NUCLEOTIDE SEQUENCE [LARGE SCALE GENOMIC DNA]</scope>
    <source>
        <strain evidence="4">DSM 21054</strain>
    </source>
</reference>
<dbReference type="InterPro" id="IPR013830">
    <property type="entry name" value="SGNH_hydro"/>
</dbReference>
<dbReference type="AlphaFoldDB" id="A0A1N7P3U0"/>
<keyword evidence="1" id="KW-0732">Signal</keyword>
<protein>
    <submittedName>
        <fullName evidence="3">Lysophospholipase L1</fullName>
    </submittedName>
</protein>
<feature type="signal peptide" evidence="1">
    <location>
        <begin position="1"/>
        <end position="24"/>
    </location>
</feature>
<feature type="chain" id="PRO_5012275380" evidence="1">
    <location>
        <begin position="25"/>
        <end position="243"/>
    </location>
</feature>
<name>A0A1N7P3U0_9BACT</name>
<keyword evidence="4" id="KW-1185">Reference proteome</keyword>